<dbReference type="RefSeq" id="WP_035922519.1">
    <property type="nucleotide sequence ID" value="NZ_CAAAHY010000050.1"/>
</dbReference>
<accession>A0A0W0THL5</accession>
<evidence type="ECO:0000256" key="3">
    <source>
        <dbReference type="ARBA" id="ARBA00023125"/>
    </source>
</evidence>
<dbReference type="Proteomes" id="UP000054773">
    <property type="component" value="Unassembled WGS sequence"/>
</dbReference>
<keyword evidence="4" id="KW-0233">DNA recombination</keyword>
<sequence>MKQNNSTPKKPSLDELVFGALSQLQSLHYNGRSIRRYQSTWNRLIKFAKQHDYEDKLTQKLIIKFLDHYGINSEELTRKKSGWRKHAEYNLKILWQFARYGYFERIHTLILKLNIPQDMKKVLNEYVKYCEEKRYIGEYCINERIRQVGILLDFVAKQGIQTFEQIQPQHLSLFICSLWRFSNRTVSRIVSDIRQFLKYLFLRDFITRDISKALPAVHVPRDAKIPSTWDRDLIVKLLSAVDRSSPKGKRDYAILLLACRLGLRTGDIRDLTLDQIDWEAETLSLIQSKTQQPLILPLTEEVGNALIDYIQLGRPKTHYRQVFLRMAPKSVPFSKGARLYQVVKYWRDLAGIKFRTKQHQGLHSLRHSLATYLLEEGTPFPVISNILGHSSAISTMIYAKSSIEMLREVAISLEGVSHVQHI</sequence>
<dbReference type="InterPro" id="IPR050090">
    <property type="entry name" value="Tyrosine_recombinase_XerCD"/>
</dbReference>
<keyword evidence="1" id="KW-0159">Chromosome partition</keyword>
<dbReference type="InterPro" id="IPR044068">
    <property type="entry name" value="CB"/>
</dbReference>
<feature type="domain" description="Tyr recombinase" evidence="6">
    <location>
        <begin position="224"/>
        <end position="411"/>
    </location>
</feature>
<dbReference type="InterPro" id="IPR010998">
    <property type="entry name" value="Integrase_recombinase_N"/>
</dbReference>
<keyword evidence="3 5" id="KW-0238">DNA-binding</keyword>
<dbReference type="EMBL" id="LNYA01000034">
    <property type="protein sequence ID" value="KTC94709.1"/>
    <property type="molecule type" value="Genomic_DNA"/>
</dbReference>
<dbReference type="PATRIC" id="fig|448.7.peg.3021"/>
<dbReference type="PROSITE" id="PS51900">
    <property type="entry name" value="CB"/>
    <property type="match status" value="1"/>
</dbReference>
<evidence type="ECO:0000259" key="6">
    <source>
        <dbReference type="PROSITE" id="PS51898"/>
    </source>
</evidence>
<dbReference type="InterPro" id="IPR002104">
    <property type="entry name" value="Integrase_catalytic"/>
</dbReference>
<evidence type="ECO:0000256" key="1">
    <source>
        <dbReference type="ARBA" id="ARBA00022829"/>
    </source>
</evidence>
<dbReference type="AlphaFoldDB" id="A0A0W0THL5"/>
<evidence type="ECO:0000256" key="5">
    <source>
        <dbReference type="PROSITE-ProRule" id="PRU01248"/>
    </source>
</evidence>
<reference evidence="8 9" key="1">
    <citation type="submission" date="2015-11" db="EMBL/GenBank/DDBJ databases">
        <title>Genomic analysis of 38 Legionella species identifies large and diverse effector repertoires.</title>
        <authorList>
            <person name="Burstein D."/>
            <person name="Amaro F."/>
            <person name="Zusman T."/>
            <person name="Lifshitz Z."/>
            <person name="Cohen O."/>
            <person name="Gilbert J.A."/>
            <person name="Pupko T."/>
            <person name="Shuman H.A."/>
            <person name="Segal G."/>
        </authorList>
    </citation>
    <scope>NUCLEOTIDE SEQUENCE [LARGE SCALE GENOMIC DNA]</scope>
    <source>
        <strain evidence="8 9">SE-32A-C8</strain>
    </source>
</reference>
<dbReference type="Pfam" id="PF00589">
    <property type="entry name" value="Phage_integrase"/>
    <property type="match status" value="1"/>
</dbReference>
<evidence type="ECO:0000256" key="4">
    <source>
        <dbReference type="ARBA" id="ARBA00023172"/>
    </source>
</evidence>
<dbReference type="STRING" id="448.Lery_2876"/>
<evidence type="ECO:0000259" key="7">
    <source>
        <dbReference type="PROSITE" id="PS51900"/>
    </source>
</evidence>
<evidence type="ECO:0000313" key="8">
    <source>
        <dbReference type="EMBL" id="KTC94709.1"/>
    </source>
</evidence>
<keyword evidence="9" id="KW-1185">Reference proteome</keyword>
<dbReference type="CDD" id="cd01188">
    <property type="entry name" value="INT_RitA_C_like"/>
    <property type="match status" value="1"/>
</dbReference>
<organism evidence="8 9">
    <name type="scientific">Legionella erythra</name>
    <dbReference type="NCBI Taxonomy" id="448"/>
    <lineage>
        <taxon>Bacteria</taxon>
        <taxon>Pseudomonadati</taxon>
        <taxon>Pseudomonadota</taxon>
        <taxon>Gammaproteobacteria</taxon>
        <taxon>Legionellales</taxon>
        <taxon>Legionellaceae</taxon>
        <taxon>Legionella</taxon>
    </lineage>
</organism>
<comment type="caution">
    <text evidence="8">The sequence shown here is derived from an EMBL/GenBank/DDBJ whole genome shotgun (WGS) entry which is preliminary data.</text>
</comment>
<dbReference type="PROSITE" id="PS51898">
    <property type="entry name" value="TYR_RECOMBINASE"/>
    <property type="match status" value="1"/>
</dbReference>
<dbReference type="Gene3D" id="1.10.150.130">
    <property type="match status" value="1"/>
</dbReference>
<evidence type="ECO:0000313" key="9">
    <source>
        <dbReference type="Proteomes" id="UP000054773"/>
    </source>
</evidence>
<dbReference type="GO" id="GO:0003677">
    <property type="term" value="F:DNA binding"/>
    <property type="evidence" value="ECO:0007669"/>
    <property type="project" value="UniProtKB-UniRule"/>
</dbReference>
<proteinExistence type="predicted"/>
<dbReference type="InterPro" id="IPR013762">
    <property type="entry name" value="Integrase-like_cat_sf"/>
</dbReference>
<feature type="domain" description="Core-binding (CB)" evidence="7">
    <location>
        <begin position="117"/>
        <end position="201"/>
    </location>
</feature>
<dbReference type="GO" id="GO:0007059">
    <property type="term" value="P:chromosome segregation"/>
    <property type="evidence" value="ECO:0007669"/>
    <property type="project" value="UniProtKB-KW"/>
</dbReference>
<gene>
    <name evidence="8" type="primary">xerC</name>
    <name evidence="8" type="ORF">Lery_2876</name>
</gene>
<protein>
    <submittedName>
        <fullName evidence="8">Tyrosine recombinase XerC</fullName>
    </submittedName>
</protein>
<name>A0A0W0THL5_LEGER</name>
<dbReference type="PANTHER" id="PTHR30349:SF81">
    <property type="entry name" value="TYROSINE RECOMBINASE XERC"/>
    <property type="match status" value="1"/>
</dbReference>
<dbReference type="PANTHER" id="PTHR30349">
    <property type="entry name" value="PHAGE INTEGRASE-RELATED"/>
    <property type="match status" value="1"/>
</dbReference>
<dbReference type="GO" id="GO:0006310">
    <property type="term" value="P:DNA recombination"/>
    <property type="evidence" value="ECO:0007669"/>
    <property type="project" value="UniProtKB-KW"/>
</dbReference>
<dbReference type="OrthoDB" id="9801717at2"/>
<dbReference type="InterPro" id="IPR011010">
    <property type="entry name" value="DNA_brk_join_enz"/>
</dbReference>
<dbReference type="SUPFAM" id="SSF56349">
    <property type="entry name" value="DNA breaking-rejoining enzymes"/>
    <property type="match status" value="1"/>
</dbReference>
<keyword evidence="2" id="KW-0229">DNA integration</keyword>
<evidence type="ECO:0000256" key="2">
    <source>
        <dbReference type="ARBA" id="ARBA00022908"/>
    </source>
</evidence>
<dbReference type="Gene3D" id="1.10.443.10">
    <property type="entry name" value="Intergrase catalytic core"/>
    <property type="match status" value="1"/>
</dbReference>
<dbReference type="GO" id="GO:0015074">
    <property type="term" value="P:DNA integration"/>
    <property type="evidence" value="ECO:0007669"/>
    <property type="project" value="UniProtKB-KW"/>
</dbReference>